<comment type="subcellular location">
    <subcellularLocation>
        <location evidence="1">Cell membrane</location>
        <topology evidence="1">Multi-pass membrane protein</topology>
    </subcellularLocation>
</comment>
<dbReference type="RefSeq" id="WP_069033923.1">
    <property type="nucleotide sequence ID" value="NZ_MDKC01000015.1"/>
</dbReference>
<feature type="transmembrane region" description="Helical" evidence="6">
    <location>
        <begin position="248"/>
        <end position="268"/>
    </location>
</feature>
<keyword evidence="9" id="KW-1185">Reference proteome</keyword>
<feature type="transmembrane region" description="Helical" evidence="6">
    <location>
        <begin position="112"/>
        <end position="131"/>
    </location>
</feature>
<feature type="transmembrane region" description="Helical" evidence="6">
    <location>
        <begin position="41"/>
        <end position="66"/>
    </location>
</feature>
<gene>
    <name evidence="8" type="ORF">BED47_22110</name>
</gene>
<name>A0ABX2ZQ26_9BACI</name>
<dbReference type="PANTHER" id="PTHR34820:SF4">
    <property type="entry name" value="INNER MEMBRANE PROTEIN YEBZ"/>
    <property type="match status" value="1"/>
</dbReference>
<evidence type="ECO:0000313" key="9">
    <source>
        <dbReference type="Proteomes" id="UP000094580"/>
    </source>
</evidence>
<keyword evidence="5 6" id="KW-0472">Membrane</keyword>
<feature type="transmembrane region" description="Helical" evidence="6">
    <location>
        <begin position="312"/>
        <end position="329"/>
    </location>
</feature>
<feature type="transmembrane region" description="Helical" evidence="6">
    <location>
        <begin position="173"/>
        <end position="194"/>
    </location>
</feature>
<evidence type="ECO:0000256" key="1">
    <source>
        <dbReference type="ARBA" id="ARBA00004651"/>
    </source>
</evidence>
<evidence type="ECO:0000256" key="3">
    <source>
        <dbReference type="ARBA" id="ARBA00022692"/>
    </source>
</evidence>
<dbReference type="Proteomes" id="UP000094580">
    <property type="component" value="Unassembled WGS sequence"/>
</dbReference>
<feature type="transmembrane region" description="Helical" evidence="6">
    <location>
        <begin position="214"/>
        <end position="236"/>
    </location>
</feature>
<dbReference type="EMBL" id="MDKC01000015">
    <property type="protein sequence ID" value="ODG91708.1"/>
    <property type="molecule type" value="Genomic_DNA"/>
</dbReference>
<organism evidence="8 9">
    <name type="scientific">Gottfriedia luciferensis</name>
    <dbReference type="NCBI Taxonomy" id="178774"/>
    <lineage>
        <taxon>Bacteria</taxon>
        <taxon>Bacillati</taxon>
        <taxon>Bacillota</taxon>
        <taxon>Bacilli</taxon>
        <taxon>Bacillales</taxon>
        <taxon>Bacillaceae</taxon>
        <taxon>Gottfriedia</taxon>
    </lineage>
</organism>
<evidence type="ECO:0000256" key="6">
    <source>
        <dbReference type="SAM" id="Phobius"/>
    </source>
</evidence>
<evidence type="ECO:0000256" key="4">
    <source>
        <dbReference type="ARBA" id="ARBA00022989"/>
    </source>
</evidence>
<feature type="transmembrane region" description="Helical" evidence="6">
    <location>
        <begin position="12"/>
        <end position="29"/>
    </location>
</feature>
<dbReference type="InterPro" id="IPR008457">
    <property type="entry name" value="Cu-R_CopD_dom"/>
</dbReference>
<dbReference type="InterPro" id="IPR032694">
    <property type="entry name" value="CopC/D"/>
</dbReference>
<keyword evidence="2" id="KW-1003">Cell membrane</keyword>
<dbReference type="PANTHER" id="PTHR34820">
    <property type="entry name" value="INNER MEMBRANE PROTEIN YEBZ"/>
    <property type="match status" value="1"/>
</dbReference>
<keyword evidence="4 6" id="KW-1133">Transmembrane helix</keyword>
<proteinExistence type="predicted"/>
<reference evidence="8 9" key="1">
    <citation type="submission" date="2016-07" db="EMBL/GenBank/DDBJ databases">
        <authorList>
            <person name="Townsley L."/>
            <person name="Shank E.A."/>
        </authorList>
    </citation>
    <scope>NUCLEOTIDE SEQUENCE [LARGE SCALE GENOMIC DNA]</scope>
    <source>
        <strain evidence="8 9">CH01</strain>
    </source>
</reference>
<accession>A0ABX2ZQ26</accession>
<keyword evidence="3 6" id="KW-0812">Transmembrane</keyword>
<feature type="transmembrane region" description="Helical" evidence="6">
    <location>
        <begin position="137"/>
        <end position="161"/>
    </location>
</feature>
<protein>
    <recommendedName>
        <fullName evidence="7">Copper resistance protein D domain-containing protein</fullName>
    </recommendedName>
</protein>
<evidence type="ECO:0000259" key="7">
    <source>
        <dbReference type="Pfam" id="PF05425"/>
    </source>
</evidence>
<comment type="caution">
    <text evidence="8">The sequence shown here is derived from an EMBL/GenBank/DDBJ whole genome shotgun (WGS) entry which is preliminary data.</text>
</comment>
<dbReference type="Pfam" id="PF05425">
    <property type="entry name" value="CopD"/>
    <property type="match status" value="1"/>
</dbReference>
<evidence type="ECO:0000256" key="5">
    <source>
        <dbReference type="ARBA" id="ARBA00023136"/>
    </source>
</evidence>
<sequence>MSYIVPITEFITYILYSILAGKFVLDFVPSDKKPTIRISKGAVYLVIVGILFFSLFPALRIITFFLDDVHLKTALYSVFIKTAVGNAWIYSSMFAIMLVINIYSDGKKFFNFFWLFMMILSIGYAGHITSMNFWTGFIFQSSHFLMVSIWSGILFNVTWLAKDTNNYGRFLKWFTPLAIICVVIIFISGVVLMLEVVKLKDYTNAWLLPYGQMLVLKHISIIPVLFFAFFNGVLMRKSAEGPSSNIRSWLKAEYITIIIVFFFTAIMGTKSPPHNINLTLQNEGPSKWIEWIMGIDITLPIRIAFSFTVEGTMLMSMSIIFLVLLVISFMKKTKIMLPITFSLCFLFTMYLGLMYSVFVQ</sequence>
<evidence type="ECO:0000313" key="8">
    <source>
        <dbReference type="EMBL" id="ODG91708.1"/>
    </source>
</evidence>
<feature type="transmembrane region" description="Helical" evidence="6">
    <location>
        <begin position="78"/>
        <end position="100"/>
    </location>
</feature>
<feature type="domain" description="Copper resistance protein D" evidence="7">
    <location>
        <begin position="169"/>
        <end position="266"/>
    </location>
</feature>
<evidence type="ECO:0000256" key="2">
    <source>
        <dbReference type="ARBA" id="ARBA00022475"/>
    </source>
</evidence>
<feature type="transmembrane region" description="Helical" evidence="6">
    <location>
        <begin position="335"/>
        <end position="358"/>
    </location>
</feature>